<proteinExistence type="predicted"/>
<evidence type="ECO:0000256" key="1">
    <source>
        <dbReference type="SAM" id="MobiDB-lite"/>
    </source>
</evidence>
<gene>
    <name evidence="2" type="ORF">SNE40_023324</name>
</gene>
<accession>A0AAN8G2Q1</accession>
<comment type="caution">
    <text evidence="2">The sequence shown here is derived from an EMBL/GenBank/DDBJ whole genome shotgun (WGS) entry which is preliminary data.</text>
</comment>
<name>A0AAN8G2Q1_PATCE</name>
<feature type="compositionally biased region" description="Polar residues" evidence="1">
    <location>
        <begin position="1"/>
        <end position="20"/>
    </location>
</feature>
<dbReference type="Proteomes" id="UP001347796">
    <property type="component" value="Unassembled WGS sequence"/>
</dbReference>
<keyword evidence="3" id="KW-1185">Reference proteome</keyword>
<organism evidence="2 3">
    <name type="scientific">Patella caerulea</name>
    <name type="common">Rayed Mediterranean limpet</name>
    <dbReference type="NCBI Taxonomy" id="87958"/>
    <lineage>
        <taxon>Eukaryota</taxon>
        <taxon>Metazoa</taxon>
        <taxon>Spiralia</taxon>
        <taxon>Lophotrochozoa</taxon>
        <taxon>Mollusca</taxon>
        <taxon>Gastropoda</taxon>
        <taxon>Patellogastropoda</taxon>
        <taxon>Patelloidea</taxon>
        <taxon>Patellidae</taxon>
        <taxon>Patella</taxon>
    </lineage>
</organism>
<feature type="compositionally biased region" description="Basic and acidic residues" evidence="1">
    <location>
        <begin position="29"/>
        <end position="42"/>
    </location>
</feature>
<protein>
    <submittedName>
        <fullName evidence="2">Uncharacterized protein</fullName>
    </submittedName>
</protein>
<dbReference type="AlphaFoldDB" id="A0AAN8G2Q1"/>
<evidence type="ECO:0000313" key="3">
    <source>
        <dbReference type="Proteomes" id="UP001347796"/>
    </source>
</evidence>
<evidence type="ECO:0000313" key="2">
    <source>
        <dbReference type="EMBL" id="KAK6166688.1"/>
    </source>
</evidence>
<dbReference type="EMBL" id="JAZGQO010000021">
    <property type="protein sequence ID" value="KAK6166688.1"/>
    <property type="molecule type" value="Genomic_DNA"/>
</dbReference>
<feature type="region of interest" description="Disordered" evidence="1">
    <location>
        <begin position="1"/>
        <end position="66"/>
    </location>
</feature>
<reference evidence="2 3" key="1">
    <citation type="submission" date="2024-01" db="EMBL/GenBank/DDBJ databases">
        <title>The genome of the rayed Mediterranean limpet Patella caerulea (Linnaeus, 1758).</title>
        <authorList>
            <person name="Anh-Thu Weber A."/>
            <person name="Halstead-Nussloch G."/>
        </authorList>
    </citation>
    <scope>NUCLEOTIDE SEQUENCE [LARGE SCALE GENOMIC DNA]</scope>
    <source>
        <strain evidence="2">AATW-2023a</strain>
        <tissue evidence="2">Whole specimen</tissue>
    </source>
</reference>
<sequence length="66" mass="7453">MAESCSESRSGNTILPSESGRSLRKNRRHLELSREKPTDLHADVQPPDIPEQDPEVTFPGQPCRIR</sequence>